<gene>
    <name evidence="7" type="primary">zwf</name>
    <name evidence="10" type="ORF">SAMN04487779_100889</name>
</gene>
<dbReference type="HAMAP" id="MF_00966">
    <property type="entry name" value="G6PD"/>
    <property type="match status" value="1"/>
</dbReference>
<evidence type="ECO:0000259" key="8">
    <source>
        <dbReference type="Pfam" id="PF00479"/>
    </source>
</evidence>
<keyword evidence="5 7" id="KW-0560">Oxidoreductase</keyword>
<feature type="binding site" evidence="7">
    <location>
        <position position="369"/>
    </location>
    <ligand>
        <name>substrate</name>
    </ligand>
</feature>
<evidence type="ECO:0000256" key="7">
    <source>
        <dbReference type="HAMAP-Rule" id="MF_00966"/>
    </source>
</evidence>
<comment type="pathway">
    <text evidence="1 7">Carbohydrate degradation; pentose phosphate pathway; D-ribulose 5-phosphate from D-glucose 6-phosphate (oxidative stage): step 1/3.</text>
</comment>
<feature type="active site" description="Proton acceptor" evidence="7">
    <location>
        <position position="269"/>
    </location>
</feature>
<keyword evidence="4 7" id="KW-0521">NADP</keyword>
<dbReference type="SUPFAM" id="SSF55347">
    <property type="entry name" value="Glyceraldehyde-3-phosphate dehydrogenase-like, C-terminal domain"/>
    <property type="match status" value="1"/>
</dbReference>
<dbReference type="EC" id="1.1.1.49" evidence="7"/>
<comment type="similarity">
    <text evidence="2 7">Belongs to the glucose-6-phosphate dehydrogenase family.</text>
</comment>
<sequence length="519" mass="57195">MDIDPSLCPDPSVLRRAAPAPASTLVIFGANGDLTKRLLLPSLYNLTGAGLLPEGFGVIGLDHNERDDETYRRQLGEAMQSFVTDKGGEFAANGIDQQAWGCLRGRLSYLTGEFEDPATYERLAARIEAIRRSAGHGNCVFYLATSPRFFGPIIERLAEAGLMREERGDFRRIVVEKPFGTDLASARALNALILGHVAEEQVFRIDHFLGKETVQNILALRFANGMFEPLWRRDHIDHVQITAAETVGVETRGRFYEATGALRDMVPNHMMQLLAMTAMEPPNSFDADAVRAEKAKVVQAIRTLGPAELARDVVRGQYAAGTSKGMPVTGYRDEPNVSPDSGTETYVAMKLQIDNWRWAGVPFYIRTGKRMAVRRTEIAIQFKQAPFAMFRDTPVHRLTPNFMVIHIQPSEGISLHLSAKDPGPALKLSGVQMNFRYADWFRAAPSTGYETLLYDVLIGDATLFQRADNVEAGWSAVQPILEAQAAPDARVESYAAGSEGPAGADALLARDGRQWLSLL</sequence>
<dbReference type="RefSeq" id="WP_090568436.1">
    <property type="nucleotide sequence ID" value="NZ_FMXZ01000016.1"/>
</dbReference>
<keyword evidence="6 7" id="KW-0119">Carbohydrate metabolism</keyword>
<dbReference type="PROSITE" id="PS00069">
    <property type="entry name" value="G6P_DEHYDROGENASE"/>
    <property type="match status" value="1"/>
</dbReference>
<dbReference type="OrthoDB" id="9802739at2"/>
<dbReference type="Gene3D" id="3.40.50.720">
    <property type="entry name" value="NAD(P)-binding Rossmann-like Domain"/>
    <property type="match status" value="1"/>
</dbReference>
<dbReference type="PIRSF" id="PIRSF000110">
    <property type="entry name" value="G6PD"/>
    <property type="match status" value="1"/>
</dbReference>
<dbReference type="GO" id="GO:0009051">
    <property type="term" value="P:pentose-phosphate shunt, oxidative branch"/>
    <property type="evidence" value="ECO:0007669"/>
    <property type="project" value="TreeGrafter"/>
</dbReference>
<dbReference type="PRINTS" id="PR00079">
    <property type="entry name" value="G6PDHDRGNASE"/>
</dbReference>
<dbReference type="UniPathway" id="UPA00115">
    <property type="reaction ID" value="UER00408"/>
</dbReference>
<evidence type="ECO:0000256" key="2">
    <source>
        <dbReference type="ARBA" id="ARBA00009975"/>
    </source>
</evidence>
<dbReference type="GO" id="GO:0004345">
    <property type="term" value="F:glucose-6-phosphate dehydrogenase activity"/>
    <property type="evidence" value="ECO:0007669"/>
    <property type="project" value="UniProtKB-UniRule"/>
</dbReference>
<comment type="caution">
    <text evidence="7">Lacks conserved residue(s) required for the propagation of feature annotation.</text>
</comment>
<keyword evidence="11" id="KW-1185">Reference proteome</keyword>
<dbReference type="PANTHER" id="PTHR23429">
    <property type="entry name" value="GLUCOSE-6-PHOSPHATE 1-DEHYDROGENASE G6PD"/>
    <property type="match status" value="1"/>
</dbReference>
<evidence type="ECO:0000256" key="5">
    <source>
        <dbReference type="ARBA" id="ARBA00023002"/>
    </source>
</evidence>
<dbReference type="InterPro" id="IPR022674">
    <property type="entry name" value="G6P_DH_NAD-bd"/>
</dbReference>
<evidence type="ECO:0000313" key="11">
    <source>
        <dbReference type="Proteomes" id="UP000198925"/>
    </source>
</evidence>
<feature type="binding site" evidence="7">
    <location>
        <begin position="113"/>
        <end position="114"/>
    </location>
    <ligand>
        <name>NADP(+)</name>
        <dbReference type="ChEBI" id="CHEBI:58349"/>
    </ligand>
</feature>
<dbReference type="GO" id="GO:0005829">
    <property type="term" value="C:cytosol"/>
    <property type="evidence" value="ECO:0007669"/>
    <property type="project" value="TreeGrafter"/>
</dbReference>
<dbReference type="InterPro" id="IPR036291">
    <property type="entry name" value="NAD(P)-bd_dom_sf"/>
</dbReference>
<dbReference type="Pfam" id="PF00479">
    <property type="entry name" value="G6PD_N"/>
    <property type="match status" value="1"/>
</dbReference>
<dbReference type="EMBL" id="FMZX01000008">
    <property type="protein sequence ID" value="SDD47227.1"/>
    <property type="molecule type" value="Genomic_DNA"/>
</dbReference>
<feature type="binding site" evidence="7">
    <location>
        <position position="264"/>
    </location>
    <ligand>
        <name>substrate</name>
    </ligand>
</feature>
<proteinExistence type="inferred from homology"/>
<feature type="domain" description="Glucose-6-phosphate dehydrogenase NAD-binding" evidence="8">
    <location>
        <begin position="26"/>
        <end position="216"/>
    </location>
</feature>
<feature type="binding site" evidence="7">
    <location>
        <position position="207"/>
    </location>
    <ligand>
        <name>substrate</name>
    </ligand>
</feature>
<evidence type="ECO:0000256" key="6">
    <source>
        <dbReference type="ARBA" id="ARBA00023277"/>
    </source>
</evidence>
<dbReference type="STRING" id="938405.SAMN02927895_04385"/>
<feature type="binding site" evidence="7">
    <location>
        <position position="245"/>
    </location>
    <ligand>
        <name>substrate</name>
    </ligand>
</feature>
<dbReference type="InterPro" id="IPR019796">
    <property type="entry name" value="G6P_DH_AS"/>
</dbReference>
<comment type="catalytic activity">
    <reaction evidence="7">
        <text>D-glucose 6-phosphate + NADP(+) = 6-phospho-D-glucono-1,5-lactone + NADPH + H(+)</text>
        <dbReference type="Rhea" id="RHEA:15841"/>
        <dbReference type="ChEBI" id="CHEBI:15378"/>
        <dbReference type="ChEBI" id="CHEBI:57783"/>
        <dbReference type="ChEBI" id="CHEBI:57955"/>
        <dbReference type="ChEBI" id="CHEBI:58349"/>
        <dbReference type="ChEBI" id="CHEBI:61548"/>
        <dbReference type="EC" id="1.1.1.49"/>
    </reaction>
</comment>
<evidence type="ECO:0000256" key="1">
    <source>
        <dbReference type="ARBA" id="ARBA00004937"/>
    </source>
</evidence>
<dbReference type="GO" id="GO:0006006">
    <property type="term" value="P:glucose metabolic process"/>
    <property type="evidence" value="ECO:0007669"/>
    <property type="project" value="UniProtKB-KW"/>
</dbReference>
<comment type="function">
    <text evidence="7">Catalyzes the oxidation of glucose 6-phosphate to 6-phosphogluconolactone.</text>
</comment>
<dbReference type="Proteomes" id="UP000198925">
    <property type="component" value="Unassembled WGS sequence"/>
</dbReference>
<dbReference type="GO" id="GO:0050661">
    <property type="term" value="F:NADP binding"/>
    <property type="evidence" value="ECO:0007669"/>
    <property type="project" value="UniProtKB-UniRule"/>
</dbReference>
<accession>A0A1G6V2L6</accession>
<dbReference type="InterPro" id="IPR001282">
    <property type="entry name" value="G6P_DH"/>
</dbReference>
<evidence type="ECO:0000259" key="9">
    <source>
        <dbReference type="Pfam" id="PF02781"/>
    </source>
</evidence>
<dbReference type="NCBIfam" id="TIGR00871">
    <property type="entry name" value="zwf"/>
    <property type="match status" value="1"/>
</dbReference>
<dbReference type="PANTHER" id="PTHR23429:SF0">
    <property type="entry name" value="GLUCOSE-6-PHOSPHATE 1-DEHYDROGENASE"/>
    <property type="match status" value="1"/>
</dbReference>
<feature type="binding site" evidence="7">
    <location>
        <position position="177"/>
    </location>
    <ligand>
        <name>NADP(+)</name>
        <dbReference type="ChEBI" id="CHEBI:58349"/>
    </ligand>
</feature>
<feature type="binding site" evidence="7">
    <location>
        <position position="211"/>
    </location>
    <ligand>
        <name>substrate</name>
    </ligand>
</feature>
<dbReference type="SUPFAM" id="SSF51735">
    <property type="entry name" value="NAD(P)-binding Rossmann-fold domains"/>
    <property type="match status" value="1"/>
</dbReference>
<dbReference type="Gene3D" id="3.30.360.10">
    <property type="entry name" value="Dihydrodipicolinate Reductase, domain 2"/>
    <property type="match status" value="1"/>
</dbReference>
<dbReference type="NCBIfam" id="NF009492">
    <property type="entry name" value="PRK12853.1-3"/>
    <property type="match status" value="1"/>
</dbReference>
<dbReference type="InterPro" id="IPR022675">
    <property type="entry name" value="G6P_DH_C"/>
</dbReference>
<evidence type="ECO:0000256" key="3">
    <source>
        <dbReference type="ARBA" id="ARBA00022526"/>
    </source>
</evidence>
<feature type="domain" description="Glucose-6-phosphate dehydrogenase C-terminal" evidence="9">
    <location>
        <begin position="218"/>
        <end position="515"/>
    </location>
</feature>
<dbReference type="AlphaFoldDB" id="A0A1G6V2L6"/>
<dbReference type="Pfam" id="PF02781">
    <property type="entry name" value="G6PD_C"/>
    <property type="match status" value="1"/>
</dbReference>
<evidence type="ECO:0000313" key="10">
    <source>
        <dbReference type="EMBL" id="SDD47227.1"/>
    </source>
</evidence>
<keyword evidence="3 7" id="KW-0313">Glucose metabolism</keyword>
<protein>
    <recommendedName>
        <fullName evidence="7">Glucose-6-phosphate 1-dehydrogenase</fullName>
        <shortName evidence="7">G6PD</shortName>
        <ecNumber evidence="7">1.1.1.49</ecNumber>
    </recommendedName>
</protein>
<organism evidence="10 11">
    <name type="scientific">Belnapia rosea</name>
    <dbReference type="NCBI Taxonomy" id="938405"/>
    <lineage>
        <taxon>Bacteria</taxon>
        <taxon>Pseudomonadati</taxon>
        <taxon>Pseudomonadota</taxon>
        <taxon>Alphaproteobacteria</taxon>
        <taxon>Acetobacterales</taxon>
        <taxon>Roseomonadaceae</taxon>
        <taxon>Belnapia</taxon>
    </lineage>
</organism>
<reference evidence="10 11" key="1">
    <citation type="submission" date="2016-10" db="EMBL/GenBank/DDBJ databases">
        <authorList>
            <person name="de Groot N.N."/>
        </authorList>
    </citation>
    <scope>NUCLEOTIDE SEQUENCE [LARGE SCALE GENOMIC DNA]</scope>
    <source>
        <strain evidence="10 11">CPCC 100156</strain>
    </source>
</reference>
<name>A0A1G6V2L6_9PROT</name>
<evidence type="ECO:0000256" key="4">
    <source>
        <dbReference type="ARBA" id="ARBA00022857"/>
    </source>
</evidence>